<dbReference type="SUPFAM" id="SSF81296">
    <property type="entry name" value="E set domains"/>
    <property type="match status" value="1"/>
</dbReference>
<dbReference type="OrthoDB" id="269669at2"/>
<dbReference type="Proteomes" id="UP000318878">
    <property type="component" value="Unassembled WGS sequence"/>
</dbReference>
<sequence length="144" mass="15725">MTDEPHITISLDRPSRQYAADDELTARFEISNLPAVNISAIEASVVWHTEGTGEEDLSAHEFVRLVPGEEADGDLTRLQTLTTRLPRSPLSYNGKIVKIHWVVRVRVFVGKGRDLVEELEFELASAAGGNRDVTADNGAGASRG</sequence>
<protein>
    <submittedName>
        <fullName evidence="1">Uncharacterized protein</fullName>
    </submittedName>
</protein>
<evidence type="ECO:0000313" key="2">
    <source>
        <dbReference type="Proteomes" id="UP000318878"/>
    </source>
</evidence>
<organism evidence="1 2">
    <name type="scientific">Blastopirellula retiformator</name>
    <dbReference type="NCBI Taxonomy" id="2527970"/>
    <lineage>
        <taxon>Bacteria</taxon>
        <taxon>Pseudomonadati</taxon>
        <taxon>Planctomycetota</taxon>
        <taxon>Planctomycetia</taxon>
        <taxon>Pirellulales</taxon>
        <taxon>Pirellulaceae</taxon>
        <taxon>Blastopirellula</taxon>
    </lineage>
</organism>
<gene>
    <name evidence="1" type="ORF">Enr8_41310</name>
</gene>
<comment type="caution">
    <text evidence="1">The sequence shown here is derived from an EMBL/GenBank/DDBJ whole genome shotgun (WGS) entry which is preliminary data.</text>
</comment>
<proteinExistence type="predicted"/>
<name>A0A5C5UY88_9BACT</name>
<evidence type="ECO:0000313" key="1">
    <source>
        <dbReference type="EMBL" id="TWT30610.1"/>
    </source>
</evidence>
<dbReference type="EMBL" id="SJPF01000005">
    <property type="protein sequence ID" value="TWT30610.1"/>
    <property type="molecule type" value="Genomic_DNA"/>
</dbReference>
<keyword evidence="2" id="KW-1185">Reference proteome</keyword>
<dbReference type="RefSeq" id="WP_146435153.1">
    <property type="nucleotide sequence ID" value="NZ_SJPF01000005.1"/>
</dbReference>
<reference evidence="1 2" key="1">
    <citation type="submission" date="2019-02" db="EMBL/GenBank/DDBJ databases">
        <title>Deep-cultivation of Planctomycetes and their phenomic and genomic characterization uncovers novel biology.</title>
        <authorList>
            <person name="Wiegand S."/>
            <person name="Jogler M."/>
            <person name="Boedeker C."/>
            <person name="Pinto D."/>
            <person name="Vollmers J."/>
            <person name="Rivas-Marin E."/>
            <person name="Kohn T."/>
            <person name="Peeters S.H."/>
            <person name="Heuer A."/>
            <person name="Rast P."/>
            <person name="Oberbeckmann S."/>
            <person name="Bunk B."/>
            <person name="Jeske O."/>
            <person name="Meyerdierks A."/>
            <person name="Storesund J.E."/>
            <person name="Kallscheuer N."/>
            <person name="Luecker S."/>
            <person name="Lage O.M."/>
            <person name="Pohl T."/>
            <person name="Merkel B.J."/>
            <person name="Hornburger P."/>
            <person name="Mueller R.-W."/>
            <person name="Bruemmer F."/>
            <person name="Labrenz M."/>
            <person name="Spormann A.M."/>
            <person name="Op Den Camp H."/>
            <person name="Overmann J."/>
            <person name="Amann R."/>
            <person name="Jetten M.S.M."/>
            <person name="Mascher T."/>
            <person name="Medema M.H."/>
            <person name="Devos D.P."/>
            <person name="Kaster A.-K."/>
            <person name="Ovreas L."/>
            <person name="Rohde M."/>
            <person name="Galperin M.Y."/>
            <person name="Jogler C."/>
        </authorList>
    </citation>
    <scope>NUCLEOTIDE SEQUENCE [LARGE SCALE GENOMIC DNA]</scope>
    <source>
        <strain evidence="1 2">Enr8</strain>
    </source>
</reference>
<accession>A0A5C5UY88</accession>
<dbReference type="InterPro" id="IPR014756">
    <property type="entry name" value="Ig_E-set"/>
</dbReference>
<dbReference type="AlphaFoldDB" id="A0A5C5UY88"/>